<gene>
    <name evidence="2" type="ORF">BSTOLATCC_MIC14319</name>
</gene>
<feature type="transmembrane region" description="Helical" evidence="1">
    <location>
        <begin position="294"/>
        <end position="312"/>
    </location>
</feature>
<sequence length="346" mass="41458">MMHFIFFYSFFFGCNWFLCLCYKLVYNQWAGLCEIFIWIFINTGIFYYLAPAEKTIDEIGISHMDIALTSEQPTFIGDLAENNWKLSLESLNLNNLIPIILLLWVFIWQSTNPSQKILFSHFLIFLDTSFANYYIGSNTWEINLSKIIFSIFMMIFTFNYFLRKYDASVEKNENQIILGFIFNTAWLCITIFTRSNHFLSIETYEWFMPATMKMFEEVLVNFFSLIFVLCLMWITQSILDELEINLYISESRVFWRRELSNILMDDLWNIFWLIFISLIMFSIHWGLEKIYFSPLILTEGFIMIFSWILSYFWYDGDVDNPNKLYSNIAAIYLDICAFRWILSFTA</sequence>
<dbReference type="EMBL" id="CAJZBQ010000014">
    <property type="protein sequence ID" value="CAG9315565.1"/>
    <property type="molecule type" value="Genomic_DNA"/>
</dbReference>
<feature type="transmembrane region" description="Helical" evidence="1">
    <location>
        <begin position="214"/>
        <end position="234"/>
    </location>
</feature>
<keyword evidence="1" id="KW-0812">Transmembrane</keyword>
<evidence type="ECO:0000313" key="2">
    <source>
        <dbReference type="EMBL" id="CAG9315565.1"/>
    </source>
</evidence>
<name>A0AAU9IV04_9CILI</name>
<protein>
    <submittedName>
        <fullName evidence="2">Uncharacterized protein</fullName>
    </submittedName>
</protein>
<comment type="caution">
    <text evidence="2">The sequence shown here is derived from an EMBL/GenBank/DDBJ whole genome shotgun (WGS) entry which is preliminary data.</text>
</comment>
<organism evidence="2 3">
    <name type="scientific">Blepharisma stoltei</name>
    <dbReference type="NCBI Taxonomy" id="1481888"/>
    <lineage>
        <taxon>Eukaryota</taxon>
        <taxon>Sar</taxon>
        <taxon>Alveolata</taxon>
        <taxon>Ciliophora</taxon>
        <taxon>Postciliodesmatophora</taxon>
        <taxon>Heterotrichea</taxon>
        <taxon>Heterotrichida</taxon>
        <taxon>Blepharismidae</taxon>
        <taxon>Blepharisma</taxon>
    </lineage>
</organism>
<keyword evidence="1" id="KW-0472">Membrane</keyword>
<feature type="transmembrane region" description="Helical" evidence="1">
    <location>
        <begin position="175"/>
        <end position="193"/>
    </location>
</feature>
<evidence type="ECO:0000313" key="3">
    <source>
        <dbReference type="Proteomes" id="UP001162131"/>
    </source>
</evidence>
<reference evidence="2" key="1">
    <citation type="submission" date="2021-09" db="EMBL/GenBank/DDBJ databases">
        <authorList>
            <consortium name="AG Swart"/>
            <person name="Singh M."/>
            <person name="Singh A."/>
            <person name="Seah K."/>
            <person name="Emmerich C."/>
        </authorList>
    </citation>
    <scope>NUCLEOTIDE SEQUENCE</scope>
    <source>
        <strain evidence="2">ATCC30299</strain>
    </source>
</reference>
<feature type="transmembrane region" description="Helical" evidence="1">
    <location>
        <begin position="324"/>
        <end position="342"/>
    </location>
</feature>
<proteinExistence type="predicted"/>
<dbReference type="AlphaFoldDB" id="A0AAU9IV04"/>
<feature type="transmembrane region" description="Helical" evidence="1">
    <location>
        <begin position="117"/>
        <end position="135"/>
    </location>
</feature>
<feature type="transmembrane region" description="Helical" evidence="1">
    <location>
        <begin position="93"/>
        <end position="111"/>
    </location>
</feature>
<evidence type="ECO:0000256" key="1">
    <source>
        <dbReference type="SAM" id="Phobius"/>
    </source>
</evidence>
<feature type="transmembrane region" description="Helical" evidence="1">
    <location>
        <begin position="147"/>
        <end position="163"/>
    </location>
</feature>
<feature type="transmembrane region" description="Helical" evidence="1">
    <location>
        <begin position="267"/>
        <end position="287"/>
    </location>
</feature>
<keyword evidence="1" id="KW-1133">Transmembrane helix</keyword>
<keyword evidence="3" id="KW-1185">Reference proteome</keyword>
<accession>A0AAU9IV04</accession>
<dbReference type="Proteomes" id="UP001162131">
    <property type="component" value="Unassembled WGS sequence"/>
</dbReference>